<evidence type="ECO:0000313" key="2">
    <source>
        <dbReference type="Proteomes" id="UP001500936"/>
    </source>
</evidence>
<dbReference type="Proteomes" id="UP001500936">
    <property type="component" value="Unassembled WGS sequence"/>
</dbReference>
<dbReference type="InterPro" id="IPR009799">
    <property type="entry name" value="EthD_dom"/>
</dbReference>
<dbReference type="PANTHER" id="PTHR40260:SF2">
    <property type="entry name" value="BLR8190 PROTEIN"/>
    <property type="match status" value="1"/>
</dbReference>
<protein>
    <recommendedName>
        <fullName evidence="3">EthD domain-containing protein</fullName>
    </recommendedName>
</protein>
<dbReference type="Gene3D" id="3.30.70.100">
    <property type="match status" value="1"/>
</dbReference>
<accession>A0ABP8K0S2</accession>
<gene>
    <name evidence="1" type="ORF">GCM10023187_09980</name>
</gene>
<name>A0ABP8K0S2_9BACT</name>
<sequence>MYVMVKLTVLYPQNTNSHFDMRYYLDKHIPMVKERLAPLGLVRVEVEEGMAGVTPDSPTTYSMIGRLNFNSLEELHIALEVYGEEFIRDMSNFTDVQPQMQISQELISTPC</sequence>
<evidence type="ECO:0008006" key="3">
    <source>
        <dbReference type="Google" id="ProtNLM"/>
    </source>
</evidence>
<proteinExistence type="predicted"/>
<dbReference type="NCBIfam" id="TIGR02118">
    <property type="entry name" value="EthD family reductase"/>
    <property type="match status" value="1"/>
</dbReference>
<keyword evidence="2" id="KW-1185">Reference proteome</keyword>
<dbReference type="PANTHER" id="PTHR40260">
    <property type="entry name" value="BLR8190 PROTEIN"/>
    <property type="match status" value="1"/>
</dbReference>
<dbReference type="SUPFAM" id="SSF54909">
    <property type="entry name" value="Dimeric alpha+beta barrel"/>
    <property type="match status" value="1"/>
</dbReference>
<reference evidence="2" key="1">
    <citation type="journal article" date="2019" name="Int. J. Syst. Evol. Microbiol.">
        <title>The Global Catalogue of Microorganisms (GCM) 10K type strain sequencing project: providing services to taxonomists for standard genome sequencing and annotation.</title>
        <authorList>
            <consortium name="The Broad Institute Genomics Platform"/>
            <consortium name="The Broad Institute Genome Sequencing Center for Infectious Disease"/>
            <person name="Wu L."/>
            <person name="Ma J."/>
        </authorList>
    </citation>
    <scope>NUCLEOTIDE SEQUENCE [LARGE SCALE GENOMIC DNA]</scope>
    <source>
        <strain evidence="2">JCM 17925</strain>
    </source>
</reference>
<dbReference type="InterPro" id="IPR011008">
    <property type="entry name" value="Dimeric_a/b-barrel"/>
</dbReference>
<organism evidence="1 2">
    <name type="scientific">Nibrella viscosa</name>
    <dbReference type="NCBI Taxonomy" id="1084524"/>
    <lineage>
        <taxon>Bacteria</taxon>
        <taxon>Pseudomonadati</taxon>
        <taxon>Bacteroidota</taxon>
        <taxon>Cytophagia</taxon>
        <taxon>Cytophagales</taxon>
        <taxon>Spirosomataceae</taxon>
        <taxon>Nibrella</taxon>
    </lineage>
</organism>
<dbReference type="EMBL" id="BAABHB010000002">
    <property type="protein sequence ID" value="GAA4398880.1"/>
    <property type="molecule type" value="Genomic_DNA"/>
</dbReference>
<comment type="caution">
    <text evidence="1">The sequence shown here is derived from an EMBL/GenBank/DDBJ whole genome shotgun (WGS) entry which is preliminary data.</text>
</comment>
<evidence type="ECO:0000313" key="1">
    <source>
        <dbReference type="EMBL" id="GAA4398880.1"/>
    </source>
</evidence>